<dbReference type="OrthoDB" id="5892215at2"/>
<keyword evidence="3" id="KW-1185">Reference proteome</keyword>
<dbReference type="EMBL" id="CP014782">
    <property type="protein sequence ID" value="AQS39105.1"/>
    <property type="molecule type" value="Genomic_DNA"/>
</dbReference>
<feature type="transmembrane region" description="Helical" evidence="1">
    <location>
        <begin position="7"/>
        <end position="28"/>
    </location>
</feature>
<proteinExistence type="predicted"/>
<dbReference type="KEGG" id="spsw:Sps_03990"/>
<accession>A0A1S6HU81</accession>
<dbReference type="STRING" id="225848.Sps_03990"/>
<evidence type="ECO:0000313" key="2">
    <source>
        <dbReference type="EMBL" id="AQS39105.1"/>
    </source>
</evidence>
<dbReference type="RefSeq" id="WP_077754062.1">
    <property type="nucleotide sequence ID" value="NZ_CP014782.1"/>
</dbReference>
<keyword evidence="1" id="KW-0812">Transmembrane</keyword>
<evidence type="ECO:0000256" key="1">
    <source>
        <dbReference type="SAM" id="Phobius"/>
    </source>
</evidence>
<keyword evidence="1" id="KW-1133">Transmembrane helix</keyword>
<protein>
    <submittedName>
        <fullName evidence="2">Uncharacterized protein</fullName>
    </submittedName>
</protein>
<dbReference type="AlphaFoldDB" id="A0A1S6HU81"/>
<name>A0A1S6HU81_9GAMM</name>
<sequence length="180" mass="20781">MPGHLKLLIIVFFIIFFSVVSYFCVGLSGKNALILNDNDWVFDVRHYVNNTDDYLVDFGGNIQGVLKGRLRFYNVNHYTVTFRVEVKELDKNKITNVNNEVNLNGVWDVEKDIVNFHFENFQTLKPMVSGSDEEFFVNLAINVLNRTFGEGQQITWVRGDTFVLNNINQSQIIFNRSDGT</sequence>
<keyword evidence="1" id="KW-0472">Membrane</keyword>
<gene>
    <name evidence="2" type="ORF">Sps_03990</name>
</gene>
<evidence type="ECO:0000313" key="3">
    <source>
        <dbReference type="Proteomes" id="UP000189545"/>
    </source>
</evidence>
<reference evidence="2 3" key="1">
    <citation type="submission" date="2016-03" db="EMBL/GenBank/DDBJ databases">
        <title>Complete genome sequence of Shewanella psychrophila WP2, a deep sea bacterium isolated from west Pacific sediment.</title>
        <authorList>
            <person name="Xu G."/>
            <person name="Jian H."/>
        </authorList>
    </citation>
    <scope>NUCLEOTIDE SEQUENCE [LARGE SCALE GENOMIC DNA]</scope>
    <source>
        <strain evidence="2 3">WP2</strain>
    </source>
</reference>
<organism evidence="2 3">
    <name type="scientific">Shewanella psychrophila</name>
    <dbReference type="NCBI Taxonomy" id="225848"/>
    <lineage>
        <taxon>Bacteria</taxon>
        <taxon>Pseudomonadati</taxon>
        <taxon>Pseudomonadota</taxon>
        <taxon>Gammaproteobacteria</taxon>
        <taxon>Alteromonadales</taxon>
        <taxon>Shewanellaceae</taxon>
        <taxon>Shewanella</taxon>
    </lineage>
</organism>
<dbReference type="Proteomes" id="UP000189545">
    <property type="component" value="Chromosome"/>
</dbReference>